<evidence type="ECO:0000256" key="3">
    <source>
        <dbReference type="ARBA" id="ARBA00022777"/>
    </source>
</evidence>
<comment type="caution">
    <text evidence="5">The sequence shown here is derived from an EMBL/GenBank/DDBJ whole genome shotgun (WGS) entry which is preliminary data.</text>
</comment>
<reference evidence="5" key="1">
    <citation type="submission" date="2020-09" db="EMBL/GenBank/DDBJ databases">
        <title>Hoyosella lacisalsi sp. nov., a halotolerant actinobacterium isolated from soil of Lake Gudzhirganskoe.</title>
        <authorList>
            <person name="Yang Q."/>
            <person name="Guo P.Y."/>
            <person name="Liu S.W."/>
            <person name="Li F.N."/>
            <person name="Sun C.H."/>
        </authorList>
    </citation>
    <scope>NUCLEOTIDE SEQUENCE</scope>
    <source>
        <strain evidence="5">G463</strain>
    </source>
</reference>
<dbReference type="Gene3D" id="3.90.1510.10">
    <property type="entry name" value="Glycerate kinase, domain 2"/>
    <property type="match status" value="2"/>
</dbReference>
<dbReference type="RefSeq" id="WP_192040174.1">
    <property type="nucleotide sequence ID" value="NZ_JACYWE010000010.1"/>
</dbReference>
<dbReference type="InterPro" id="IPR018193">
    <property type="entry name" value="Glyc_kinase_flavodox-like_fold"/>
</dbReference>
<dbReference type="Gene3D" id="3.40.50.10350">
    <property type="entry name" value="Glycerate kinase, domain 1"/>
    <property type="match status" value="2"/>
</dbReference>
<dbReference type="PANTHER" id="PTHR21599">
    <property type="entry name" value="GLYCERATE KINASE"/>
    <property type="match status" value="1"/>
</dbReference>
<dbReference type="PIRSF" id="PIRSF006078">
    <property type="entry name" value="GlxK"/>
    <property type="match status" value="1"/>
</dbReference>
<dbReference type="InterPro" id="IPR036129">
    <property type="entry name" value="Glycerate_kinase_sf"/>
</dbReference>
<dbReference type="SUPFAM" id="SSF110738">
    <property type="entry name" value="Glycerate kinase I"/>
    <property type="match status" value="1"/>
</dbReference>
<dbReference type="AlphaFoldDB" id="A0A927PN44"/>
<dbReference type="EMBL" id="JACYWE010000010">
    <property type="protein sequence ID" value="MBD8507709.1"/>
    <property type="molecule type" value="Genomic_DNA"/>
</dbReference>
<dbReference type="GO" id="GO:0031388">
    <property type="term" value="P:organic acid phosphorylation"/>
    <property type="evidence" value="ECO:0007669"/>
    <property type="project" value="UniProtKB-UniRule"/>
</dbReference>
<dbReference type="Pfam" id="PF02595">
    <property type="entry name" value="Gly_kinase"/>
    <property type="match status" value="2"/>
</dbReference>
<sequence>MRIVLAPDSFGGTLSAREAAIVMHDAWLAERPGDQLQLLPQSDGGPGFVDALATRGGQAREAAVRGPLGERVRARWLVQGAELEQARGAVAYVEAAQACGLHLLPGRPTPSSAWAATSAGVGELLLRAAGQEPGSIVVGLGGTACTDGGSGMLDVLGGVEQGRRALAGVALIAATDVTSPLLGPLGAARVFGPQKGADASMVGLLERRLARASARLVDAHGRGVAMRDGAGAGGGLGAALLALGGQRVSGARLVASATGLSDVLARGRRPGAVDLVITGEGRLDAQTLAGKVVSELAGQSHAAPAEARVPVVAVVGSCMLGQPQWRGMGLGEVVSLADLRGSASAAIRDAQAALAEAVAGIARRIGQAEGARGGVDRG</sequence>
<protein>
    <submittedName>
        <fullName evidence="5">Glycerate kinase</fullName>
    </submittedName>
</protein>
<name>A0A927PN44_9ACTN</name>
<keyword evidence="3 4" id="KW-0418">Kinase</keyword>
<dbReference type="GO" id="GO:0008887">
    <property type="term" value="F:glycerate kinase activity"/>
    <property type="evidence" value="ECO:0007669"/>
    <property type="project" value="UniProtKB-UniRule"/>
</dbReference>
<keyword evidence="2 4" id="KW-0808">Transferase</keyword>
<keyword evidence="6" id="KW-1185">Reference proteome</keyword>
<proteinExistence type="inferred from homology"/>
<dbReference type="Proteomes" id="UP000642993">
    <property type="component" value="Unassembled WGS sequence"/>
</dbReference>
<evidence type="ECO:0000313" key="6">
    <source>
        <dbReference type="Proteomes" id="UP000642993"/>
    </source>
</evidence>
<evidence type="ECO:0000256" key="1">
    <source>
        <dbReference type="ARBA" id="ARBA00006284"/>
    </source>
</evidence>
<evidence type="ECO:0000256" key="4">
    <source>
        <dbReference type="PIRNR" id="PIRNR006078"/>
    </source>
</evidence>
<dbReference type="PANTHER" id="PTHR21599:SF0">
    <property type="entry name" value="GLYCERATE KINASE"/>
    <property type="match status" value="1"/>
</dbReference>
<comment type="similarity">
    <text evidence="1 4">Belongs to the glycerate kinase type-1 family.</text>
</comment>
<accession>A0A927PN44</accession>
<dbReference type="InterPro" id="IPR004381">
    <property type="entry name" value="Glycerate_kinase"/>
</dbReference>
<dbReference type="InterPro" id="IPR018197">
    <property type="entry name" value="Glycerate_kinase_RE-like"/>
</dbReference>
<evidence type="ECO:0000313" key="5">
    <source>
        <dbReference type="EMBL" id="MBD8507709.1"/>
    </source>
</evidence>
<gene>
    <name evidence="5" type="ORF">HT102_14570</name>
</gene>
<evidence type="ECO:0000256" key="2">
    <source>
        <dbReference type="ARBA" id="ARBA00022679"/>
    </source>
</evidence>
<organism evidence="5 6">
    <name type="scientific">Lolliginicoccus lacisalsi</name>
    <dbReference type="NCBI Taxonomy" id="2742202"/>
    <lineage>
        <taxon>Bacteria</taxon>
        <taxon>Bacillati</taxon>
        <taxon>Actinomycetota</taxon>
        <taxon>Actinomycetes</taxon>
        <taxon>Mycobacteriales</taxon>
        <taxon>Hoyosellaceae</taxon>
        <taxon>Lolliginicoccus</taxon>
    </lineage>
</organism>